<evidence type="ECO:0000256" key="2">
    <source>
        <dbReference type="ARBA" id="ARBA00023125"/>
    </source>
</evidence>
<protein>
    <submittedName>
        <fullName evidence="5">Putative transcriptional regulator</fullName>
    </submittedName>
</protein>
<dbReference type="Proteomes" id="UP000016960">
    <property type="component" value="Unassembled WGS sequence"/>
</dbReference>
<dbReference type="EMBL" id="ASSJ01000040">
    <property type="protein sequence ID" value="ERN41863.1"/>
    <property type="molecule type" value="Genomic_DNA"/>
</dbReference>
<dbReference type="AlphaFoldDB" id="U5DBE2"/>
<dbReference type="RefSeq" id="WP_022606211.1">
    <property type="nucleotide sequence ID" value="NZ_ASSJ01000040.1"/>
</dbReference>
<dbReference type="InterPro" id="IPR000524">
    <property type="entry name" value="Tscrpt_reg_HTH_GntR"/>
</dbReference>
<dbReference type="GO" id="GO:0003700">
    <property type="term" value="F:DNA-binding transcription factor activity"/>
    <property type="evidence" value="ECO:0007669"/>
    <property type="project" value="InterPro"/>
</dbReference>
<dbReference type="SMART" id="SM00345">
    <property type="entry name" value="HTH_GNTR"/>
    <property type="match status" value="1"/>
</dbReference>
<dbReference type="PROSITE" id="PS50949">
    <property type="entry name" value="HTH_GNTR"/>
    <property type="match status" value="1"/>
</dbReference>
<dbReference type="PANTHER" id="PTHR38445:SF9">
    <property type="entry name" value="HTH-TYPE TRANSCRIPTIONAL REPRESSOR YTRA"/>
    <property type="match status" value="1"/>
</dbReference>
<keyword evidence="2" id="KW-0238">DNA-binding</keyword>
<dbReference type="GO" id="GO:0003677">
    <property type="term" value="F:DNA binding"/>
    <property type="evidence" value="ECO:0007669"/>
    <property type="project" value="UniProtKB-KW"/>
</dbReference>
<sequence length="344" mass="38148">MQFHIQPDSEIPASKQLFDQIQFAIASRQFPPGHRLPSTRQLATITGLHRNTISKIYRQLEETGLVASHAGSGIYVRAQGHEGGAERPSPVLEQFPDAFELVQTSIDQMLARGCSLRQVRRLFLTEIEWRLRCSARVLVTVPRSDLGAGELMLQDLAPSLGVPVELVPMEELARVLEETDSATVVTSRYFIGQAEAIAVPLSVRAIPVDIHDYAEEIATIAQLPQHSRLGIVSISSGFLRPAERIIHSLRGDDLLVMTAQASDAYKLNALVRTARTIVCDRASYARVRQAIESAREDLIRPPEIMCSESYIGQKSIDTLKRELGLGEKLREESQPTDESQLHLG</sequence>
<dbReference type="PANTHER" id="PTHR38445">
    <property type="entry name" value="HTH-TYPE TRANSCRIPTIONAL REPRESSOR YTRA"/>
    <property type="match status" value="1"/>
</dbReference>
<dbReference type="OrthoDB" id="9801546at2"/>
<evidence type="ECO:0000313" key="5">
    <source>
        <dbReference type="EMBL" id="ERN41863.1"/>
    </source>
</evidence>
<evidence type="ECO:0000259" key="4">
    <source>
        <dbReference type="PROSITE" id="PS50949"/>
    </source>
</evidence>
<evidence type="ECO:0000256" key="3">
    <source>
        <dbReference type="ARBA" id="ARBA00023163"/>
    </source>
</evidence>
<accession>U5DBE2</accession>
<evidence type="ECO:0000256" key="1">
    <source>
        <dbReference type="ARBA" id="ARBA00023015"/>
    </source>
</evidence>
<dbReference type="PRINTS" id="PR00035">
    <property type="entry name" value="HTHGNTR"/>
</dbReference>
<dbReference type="Gene3D" id="1.10.10.10">
    <property type="entry name" value="Winged helix-like DNA-binding domain superfamily/Winged helix DNA-binding domain"/>
    <property type="match status" value="1"/>
</dbReference>
<reference evidence="5 6" key="1">
    <citation type="submission" date="2013-05" db="EMBL/GenBank/DDBJ databases">
        <title>Draft genome sequence of Rubidibacter lacunae KORDI 51-2.</title>
        <authorList>
            <person name="Choi D.H."/>
            <person name="Noh J.H."/>
            <person name="Kwon K.-K."/>
            <person name="Lee J.-H."/>
            <person name="Ryu J.-Y."/>
        </authorList>
    </citation>
    <scope>NUCLEOTIDE SEQUENCE [LARGE SCALE GENOMIC DNA]</scope>
    <source>
        <strain evidence="5 6">KORDI 51-2</strain>
    </source>
</reference>
<dbReference type="SUPFAM" id="SSF46785">
    <property type="entry name" value="Winged helix' DNA-binding domain"/>
    <property type="match status" value="1"/>
</dbReference>
<evidence type="ECO:0000313" key="6">
    <source>
        <dbReference type="Proteomes" id="UP000016960"/>
    </source>
</evidence>
<keyword evidence="3" id="KW-0804">Transcription</keyword>
<dbReference type="InParanoid" id="U5DBE2"/>
<feature type="domain" description="HTH gntR-type" evidence="4">
    <location>
        <begin position="11"/>
        <end position="79"/>
    </location>
</feature>
<dbReference type="PATRIC" id="fig|582515.4.peg.1724"/>
<keyword evidence="6" id="KW-1185">Reference proteome</keyword>
<keyword evidence="1" id="KW-0805">Transcription regulation</keyword>
<name>U5DBE2_9CHRO</name>
<organism evidence="5 6">
    <name type="scientific">Rubidibacter lacunae KORDI 51-2</name>
    <dbReference type="NCBI Taxonomy" id="582515"/>
    <lineage>
        <taxon>Bacteria</taxon>
        <taxon>Bacillati</taxon>
        <taxon>Cyanobacteriota</taxon>
        <taxon>Cyanophyceae</taxon>
        <taxon>Oscillatoriophycideae</taxon>
        <taxon>Chroococcales</taxon>
        <taxon>Aphanothecaceae</taxon>
        <taxon>Rubidibacter</taxon>
    </lineage>
</organism>
<dbReference type="InterPro" id="IPR036388">
    <property type="entry name" value="WH-like_DNA-bd_sf"/>
</dbReference>
<dbReference type="eggNOG" id="COG1725">
    <property type="taxonomic scope" value="Bacteria"/>
</dbReference>
<proteinExistence type="predicted"/>
<comment type="caution">
    <text evidence="5">The sequence shown here is derived from an EMBL/GenBank/DDBJ whole genome shotgun (WGS) entry which is preliminary data.</text>
</comment>
<dbReference type="CDD" id="cd07377">
    <property type="entry name" value="WHTH_GntR"/>
    <property type="match status" value="1"/>
</dbReference>
<dbReference type="InterPro" id="IPR036390">
    <property type="entry name" value="WH_DNA-bd_sf"/>
</dbReference>
<dbReference type="Pfam" id="PF00392">
    <property type="entry name" value="GntR"/>
    <property type="match status" value="1"/>
</dbReference>
<gene>
    <name evidence="5" type="ORF">KR51_00015280</name>
</gene>
<dbReference type="STRING" id="582515.KR51_00015280"/>